<dbReference type="Gene3D" id="3.90.1150.180">
    <property type="match status" value="1"/>
</dbReference>
<dbReference type="PANTHER" id="PTHR32328:SF0">
    <property type="entry name" value="L-SERYL-TRNA(SEC) SELENIUM TRANSFERASE"/>
    <property type="match status" value="1"/>
</dbReference>
<keyword evidence="4 8" id="KW-0663">Pyridoxal phosphate</keyword>
<dbReference type="EMBL" id="PGGW01000038">
    <property type="protein sequence ID" value="PJE97842.1"/>
    <property type="molecule type" value="Genomic_DNA"/>
</dbReference>
<comment type="cofactor">
    <cofactor evidence="1 8 9">
        <name>pyridoxal 5'-phosphate</name>
        <dbReference type="ChEBI" id="CHEBI:597326"/>
    </cofactor>
</comment>
<feature type="compositionally biased region" description="Gly residues" evidence="10">
    <location>
        <begin position="451"/>
        <end position="477"/>
    </location>
</feature>
<evidence type="ECO:0000256" key="8">
    <source>
        <dbReference type="HAMAP-Rule" id="MF_00423"/>
    </source>
</evidence>
<accession>A0A2M8M0V7</accession>
<evidence type="ECO:0000256" key="5">
    <source>
        <dbReference type="ARBA" id="ARBA00022917"/>
    </source>
</evidence>
<dbReference type="InterPro" id="IPR025862">
    <property type="entry name" value="SelA_trans_N_dom"/>
</dbReference>
<evidence type="ECO:0000313" key="12">
    <source>
        <dbReference type="EMBL" id="PJE97842.1"/>
    </source>
</evidence>
<evidence type="ECO:0000313" key="13">
    <source>
        <dbReference type="Proteomes" id="UP000230407"/>
    </source>
</evidence>
<comment type="similarity">
    <text evidence="7 8">Belongs to the SelA family.</text>
</comment>
<dbReference type="GO" id="GO:0001514">
    <property type="term" value="P:selenocysteine incorporation"/>
    <property type="evidence" value="ECO:0007669"/>
    <property type="project" value="UniProtKB-UniRule"/>
</dbReference>
<dbReference type="EC" id="2.9.1.1" evidence="8"/>
<evidence type="ECO:0000256" key="9">
    <source>
        <dbReference type="PIRSR" id="PIRSR618319-50"/>
    </source>
</evidence>
<evidence type="ECO:0000256" key="4">
    <source>
        <dbReference type="ARBA" id="ARBA00022898"/>
    </source>
</evidence>
<evidence type="ECO:0000256" key="2">
    <source>
        <dbReference type="ARBA" id="ARBA00022490"/>
    </source>
</evidence>
<gene>
    <name evidence="8" type="primary">selA</name>
    <name evidence="12" type="ORF">CUT44_09010</name>
</gene>
<dbReference type="GO" id="GO:0004125">
    <property type="term" value="F:L-seryl-tRNA(Sec) selenium transferase activity"/>
    <property type="evidence" value="ECO:0007669"/>
    <property type="project" value="UniProtKB-UniRule"/>
</dbReference>
<organism evidence="12 13">
    <name type="scientific">Streptomyces carminius</name>
    <dbReference type="NCBI Taxonomy" id="2665496"/>
    <lineage>
        <taxon>Bacteria</taxon>
        <taxon>Bacillati</taxon>
        <taxon>Actinomycetota</taxon>
        <taxon>Actinomycetes</taxon>
        <taxon>Kitasatosporales</taxon>
        <taxon>Streptomycetaceae</taxon>
        <taxon>Streptomyces</taxon>
    </lineage>
</organism>
<dbReference type="HAMAP" id="MF_00423">
    <property type="entry name" value="SelA"/>
    <property type="match status" value="1"/>
</dbReference>
<dbReference type="AlphaFoldDB" id="A0A2M8M0V7"/>
<comment type="subcellular location">
    <subcellularLocation>
        <location evidence="8">Cytoplasm</location>
    </subcellularLocation>
</comment>
<evidence type="ECO:0000256" key="7">
    <source>
        <dbReference type="ARBA" id="ARBA00044507"/>
    </source>
</evidence>
<keyword evidence="5 8" id="KW-0648">Protein biosynthesis</keyword>
<dbReference type="InterPro" id="IPR015421">
    <property type="entry name" value="PyrdxlP-dep_Trfase_major"/>
</dbReference>
<reference evidence="12 13" key="1">
    <citation type="submission" date="2017-11" db="EMBL/GenBank/DDBJ databases">
        <title>Streptomyces carmine sp. nov., a novel actinomycete isolated from Sophora alopecuroides in Xinjiang, China.</title>
        <authorList>
            <person name="Wang Y."/>
            <person name="Luo X."/>
            <person name="Wan C."/>
            <person name="Zhang L."/>
        </authorList>
    </citation>
    <scope>NUCLEOTIDE SEQUENCE [LARGE SCALE GENOMIC DNA]</scope>
    <source>
        <strain evidence="12 13">TRM SA0054</strain>
    </source>
</reference>
<dbReference type="InterPro" id="IPR015424">
    <property type="entry name" value="PyrdxlP-dep_Trfase"/>
</dbReference>
<feature type="region of interest" description="Disordered" evidence="10">
    <location>
        <begin position="435"/>
        <end position="477"/>
    </location>
</feature>
<keyword evidence="13" id="KW-1185">Reference proteome</keyword>
<name>A0A2M8M0V7_9ACTN</name>
<dbReference type="PANTHER" id="PTHR32328">
    <property type="entry name" value="L-SERYL-TRNA(SEC) SELENIUM TRANSFERASE"/>
    <property type="match status" value="1"/>
</dbReference>
<dbReference type="SUPFAM" id="SSF53383">
    <property type="entry name" value="PLP-dependent transferases"/>
    <property type="match status" value="1"/>
</dbReference>
<dbReference type="InterPro" id="IPR004534">
    <property type="entry name" value="SelA_trans"/>
</dbReference>
<dbReference type="Pfam" id="PF12390">
    <property type="entry name" value="Se-cys_synth_N"/>
    <property type="match status" value="1"/>
</dbReference>
<evidence type="ECO:0000256" key="10">
    <source>
        <dbReference type="SAM" id="MobiDB-lite"/>
    </source>
</evidence>
<comment type="function">
    <text evidence="8">Converts seryl-tRNA(Sec) to selenocysteinyl-tRNA(Sec) required for selenoprotein biosynthesis.</text>
</comment>
<comment type="caution">
    <text evidence="12">The sequence shown here is derived from an EMBL/GenBank/DDBJ whole genome shotgun (WGS) entry which is preliminary data.</text>
</comment>
<dbReference type="GO" id="GO:0005737">
    <property type="term" value="C:cytoplasm"/>
    <property type="evidence" value="ECO:0007669"/>
    <property type="project" value="UniProtKB-SubCell"/>
</dbReference>
<feature type="modified residue" description="N6-(pyridoxal phosphate)lysine" evidence="8 9">
    <location>
        <position position="297"/>
    </location>
</feature>
<dbReference type="Gene3D" id="3.40.640.10">
    <property type="entry name" value="Type I PLP-dependent aspartate aminotransferase-like (Major domain)"/>
    <property type="match status" value="1"/>
</dbReference>
<keyword evidence="3 8" id="KW-0808">Transferase</keyword>
<sequence>MDRDTATATTRTDRAAAGRTGEDARRRLPRTDAVLADPRLAGATGRLGRALVKSVVTEAQERARRGEIPPESVADAAVAALPRTAGGLRPVLNATGVLLHTNLGRAPLSRAARDAMSAACGPTDVELDLATGARSRRGASALAALAEAVPPAEAAHVVNNGAAALALAASALAAGKEIVVSRGEMVEIGDGFRLPDLLVSTGARLREVGTTNRTTAGDYAAAIGPDTGFVLKVHPSNFTVTGFTRSASVAELARLGAPVVADIGSGLLRPEPVLPAEPDAATWLRAGAALVTASGDKLLGGPQCGLLLGRADLVRRLARHPLARALRVDKLTLAALEATVRGPAAPVHTMLHADPRRLRDRAEHLAAALRGAGLDARAADSAAAVGGGGAPGVTLPSAAVTLPEEYAPALRLGTPAVLGRVEDGRCLLDLRTVPEEDDDTLAEAVRRAGRGDAGGSGRGGGEPDGGQDSGEAGQEGE</sequence>
<protein>
    <recommendedName>
        <fullName evidence="8">L-seryl-tRNA(Sec) selenium transferase</fullName>
        <ecNumber evidence="8">2.9.1.1</ecNumber>
    </recommendedName>
    <alternativeName>
        <fullName evidence="8">Selenocysteine synthase</fullName>
        <shortName evidence="8">Sec synthase</shortName>
    </alternativeName>
    <alternativeName>
        <fullName evidence="8">Selenocysteinyl-tRNA(Sec) synthase</fullName>
    </alternativeName>
</protein>
<dbReference type="NCBIfam" id="TIGR00474">
    <property type="entry name" value="selA"/>
    <property type="match status" value="1"/>
</dbReference>
<dbReference type="Pfam" id="PF03841">
    <property type="entry name" value="SelA"/>
    <property type="match status" value="1"/>
</dbReference>
<feature type="domain" description="L-seryl-tRNA selenium transferase N-terminal" evidence="11">
    <location>
        <begin position="25"/>
        <end position="64"/>
    </location>
</feature>
<evidence type="ECO:0000259" key="11">
    <source>
        <dbReference type="Pfam" id="PF12390"/>
    </source>
</evidence>
<evidence type="ECO:0000256" key="1">
    <source>
        <dbReference type="ARBA" id="ARBA00001933"/>
    </source>
</evidence>
<evidence type="ECO:0000256" key="6">
    <source>
        <dbReference type="ARBA" id="ARBA00023266"/>
    </source>
</evidence>
<comment type="catalytic activity">
    <reaction evidence="8">
        <text>L-seryl-tRNA(Sec) + selenophosphate + H(+) = L-selenocysteinyl-tRNA(Sec) + phosphate</text>
        <dbReference type="Rhea" id="RHEA:22728"/>
        <dbReference type="Rhea" id="RHEA-COMP:9742"/>
        <dbReference type="Rhea" id="RHEA-COMP:9743"/>
        <dbReference type="ChEBI" id="CHEBI:15378"/>
        <dbReference type="ChEBI" id="CHEBI:16144"/>
        <dbReference type="ChEBI" id="CHEBI:43474"/>
        <dbReference type="ChEBI" id="CHEBI:78533"/>
        <dbReference type="ChEBI" id="CHEBI:78573"/>
        <dbReference type="EC" id="2.9.1.1"/>
    </reaction>
</comment>
<dbReference type="UniPathway" id="UPA00906">
    <property type="reaction ID" value="UER00896"/>
</dbReference>
<feature type="region of interest" description="Disordered" evidence="10">
    <location>
        <begin position="1"/>
        <end position="30"/>
    </location>
</feature>
<evidence type="ECO:0000256" key="3">
    <source>
        <dbReference type="ARBA" id="ARBA00022679"/>
    </source>
</evidence>
<dbReference type="Proteomes" id="UP000230407">
    <property type="component" value="Unassembled WGS sequence"/>
</dbReference>
<proteinExistence type="inferred from homology"/>
<comment type="pathway">
    <text evidence="8">Aminoacyl-tRNA biosynthesis; selenocysteinyl-tRNA(Sec) biosynthesis; selenocysteinyl-tRNA(Sec) from L-seryl-tRNA(Sec) (bacterial route): step 1/1.</text>
</comment>
<dbReference type="InterPro" id="IPR018319">
    <property type="entry name" value="SelA-like"/>
</dbReference>
<keyword evidence="6 8" id="KW-0711">Selenium</keyword>
<keyword evidence="2 8" id="KW-0963">Cytoplasm</keyword>
<dbReference type="RefSeq" id="WP_100201644.1">
    <property type="nucleotide sequence ID" value="NZ_PGGW01000038.1"/>
</dbReference>
<dbReference type="GO" id="GO:0001717">
    <property type="term" value="P:conversion of seryl-tRNAsec to selenocys-tRNAsec"/>
    <property type="evidence" value="ECO:0007669"/>
    <property type="project" value="UniProtKB-UniRule"/>
</dbReference>